<dbReference type="EMBL" id="CP129013">
    <property type="protein sequence ID" value="WLR43418.1"/>
    <property type="molecule type" value="Genomic_DNA"/>
</dbReference>
<proteinExistence type="predicted"/>
<evidence type="ECO:0000313" key="1">
    <source>
        <dbReference type="EMBL" id="WLR43418.1"/>
    </source>
</evidence>
<keyword evidence="2" id="KW-1185">Reference proteome</keyword>
<evidence type="ECO:0000313" key="2">
    <source>
        <dbReference type="Proteomes" id="UP001197974"/>
    </source>
</evidence>
<protein>
    <recommendedName>
        <fullName evidence="3">Lipoprotein</fullName>
    </recommendedName>
</protein>
<gene>
    <name evidence="1" type="ORF">LC087_04380</name>
</gene>
<organism evidence="1 2">
    <name type="scientific">Bacillus carboniphilus</name>
    <dbReference type="NCBI Taxonomy" id="86663"/>
    <lineage>
        <taxon>Bacteria</taxon>
        <taxon>Bacillati</taxon>
        <taxon>Bacillota</taxon>
        <taxon>Bacilli</taxon>
        <taxon>Bacillales</taxon>
        <taxon>Bacillaceae</taxon>
        <taxon>Bacillus</taxon>
    </lineage>
</organism>
<name>A0ABY9JXA7_9BACI</name>
<dbReference type="Proteomes" id="UP001197974">
    <property type="component" value="Chromosome"/>
</dbReference>
<evidence type="ECO:0008006" key="3">
    <source>
        <dbReference type="Google" id="ProtNLM"/>
    </source>
</evidence>
<reference evidence="1 2" key="1">
    <citation type="submission" date="2023-06" db="EMBL/GenBank/DDBJ databases">
        <title>Five Gram-positive bacteria isolated from mangrove sediments in Shenzhen, Guangdong, China.</title>
        <authorList>
            <person name="Yu S."/>
            <person name="Zheng W."/>
            <person name="Huang Y."/>
        </authorList>
    </citation>
    <scope>NUCLEOTIDE SEQUENCE [LARGE SCALE GENOMIC DNA]</scope>
    <source>
        <strain evidence="1 2">SaN35-3</strain>
    </source>
</reference>
<dbReference type="PROSITE" id="PS51257">
    <property type="entry name" value="PROKAR_LIPOPROTEIN"/>
    <property type="match status" value="1"/>
</dbReference>
<sequence>MFNSMLKIHPKFSFLIVIFIITGCSQNQTSEADWTADFVVWNEDVYVVTDEFIEEKEIGEQIGKITKYSDQEMTAKEGQVFSNIFPKGSVLYSIKGIDTTNSIAVKNEGKYIKLVYNGRYG</sequence>
<accession>A0ABY9JXA7</accession>
<dbReference type="RefSeq" id="WP_306020123.1">
    <property type="nucleotide sequence ID" value="NZ_CP129013.1"/>
</dbReference>